<dbReference type="EMBL" id="JAUUTY010000003">
    <property type="protein sequence ID" value="KAK1660574.1"/>
    <property type="molecule type" value="Genomic_DNA"/>
</dbReference>
<comment type="caution">
    <text evidence="1">The sequence shown here is derived from an EMBL/GenBank/DDBJ whole genome shotgun (WGS) entry which is preliminary data.</text>
</comment>
<protein>
    <submittedName>
        <fullName evidence="1">Uncharacterized protein</fullName>
    </submittedName>
</protein>
<gene>
    <name evidence="1" type="ORF">QYE76_048733</name>
</gene>
<accession>A0AAD8SMX6</accession>
<sequence>MRKTGSDEFDYPGCAKAYREFVRAVVAYEAKLATMPVRGRWAATMPKLSHGMEKQRKVLVRSFSLAKNMYFGDGDTPKPAAEAERWDLDAGAEFLETVAAALSSQQEKGLKQMGATVRNASGYLNCTLKVRWTGRRRPGRSWRRCPPRSCPASLHSTAPCICADVLDAKLQPARVSDSA</sequence>
<dbReference type="GO" id="GO:0016811">
    <property type="term" value="F:hydrolase activity, acting on carbon-nitrogen (but not peptide) bonds, in linear amides"/>
    <property type="evidence" value="ECO:0007669"/>
    <property type="project" value="InterPro"/>
</dbReference>
<dbReference type="GO" id="GO:0005829">
    <property type="term" value="C:cytosol"/>
    <property type="evidence" value="ECO:0007669"/>
    <property type="project" value="TreeGrafter"/>
</dbReference>
<name>A0AAD8SMX6_LOLMU</name>
<dbReference type="PANTHER" id="PTHR43235:SF1">
    <property type="entry name" value="GLUTAMINE AMIDOTRANSFERASE PB2B2.05-RELATED"/>
    <property type="match status" value="1"/>
</dbReference>
<reference evidence="1" key="1">
    <citation type="submission" date="2023-07" db="EMBL/GenBank/DDBJ databases">
        <title>A chromosome-level genome assembly of Lolium multiflorum.</title>
        <authorList>
            <person name="Chen Y."/>
            <person name="Copetti D."/>
            <person name="Kolliker R."/>
            <person name="Studer B."/>
        </authorList>
    </citation>
    <scope>NUCLEOTIDE SEQUENCE</scope>
    <source>
        <strain evidence="1">02402/16</strain>
        <tissue evidence="1">Leaf</tissue>
    </source>
</reference>
<evidence type="ECO:0000313" key="2">
    <source>
        <dbReference type="Proteomes" id="UP001231189"/>
    </source>
</evidence>
<proteinExistence type="predicted"/>
<evidence type="ECO:0000313" key="1">
    <source>
        <dbReference type="EMBL" id="KAK1660574.1"/>
    </source>
</evidence>
<dbReference type="Proteomes" id="UP001231189">
    <property type="component" value="Unassembled WGS sequence"/>
</dbReference>
<dbReference type="PANTHER" id="PTHR43235">
    <property type="entry name" value="GLUTAMINE AMIDOTRANSFERASE PB2B2.05-RELATED"/>
    <property type="match status" value="1"/>
</dbReference>
<dbReference type="InterPro" id="IPR044668">
    <property type="entry name" value="PuuD-like"/>
</dbReference>
<organism evidence="1 2">
    <name type="scientific">Lolium multiflorum</name>
    <name type="common">Italian ryegrass</name>
    <name type="synonym">Lolium perenne subsp. multiflorum</name>
    <dbReference type="NCBI Taxonomy" id="4521"/>
    <lineage>
        <taxon>Eukaryota</taxon>
        <taxon>Viridiplantae</taxon>
        <taxon>Streptophyta</taxon>
        <taxon>Embryophyta</taxon>
        <taxon>Tracheophyta</taxon>
        <taxon>Spermatophyta</taxon>
        <taxon>Magnoliopsida</taxon>
        <taxon>Liliopsida</taxon>
        <taxon>Poales</taxon>
        <taxon>Poaceae</taxon>
        <taxon>BOP clade</taxon>
        <taxon>Pooideae</taxon>
        <taxon>Poodae</taxon>
        <taxon>Poeae</taxon>
        <taxon>Poeae Chloroplast Group 2 (Poeae type)</taxon>
        <taxon>Loliodinae</taxon>
        <taxon>Loliinae</taxon>
        <taxon>Lolium</taxon>
    </lineage>
</organism>
<dbReference type="AlphaFoldDB" id="A0AAD8SMX6"/>
<keyword evidence="2" id="KW-1185">Reference proteome</keyword>